<gene>
    <name evidence="2" type="ORF">NQ314_012486</name>
</gene>
<name>A0AAV8XB11_9CUCU</name>
<dbReference type="Pfam" id="PF14529">
    <property type="entry name" value="Exo_endo_phos_2"/>
    <property type="match status" value="1"/>
</dbReference>
<proteinExistence type="predicted"/>
<dbReference type="Gene3D" id="3.60.10.10">
    <property type="entry name" value="Endonuclease/exonuclease/phosphatase"/>
    <property type="match status" value="1"/>
</dbReference>
<evidence type="ECO:0000259" key="1">
    <source>
        <dbReference type="Pfam" id="PF14529"/>
    </source>
</evidence>
<feature type="domain" description="Endonuclease/exonuclease/phosphatase" evidence="1">
    <location>
        <begin position="8"/>
        <end position="115"/>
    </location>
</feature>
<organism evidence="2 3">
    <name type="scientific">Rhamnusium bicolor</name>
    <dbReference type="NCBI Taxonomy" id="1586634"/>
    <lineage>
        <taxon>Eukaryota</taxon>
        <taxon>Metazoa</taxon>
        <taxon>Ecdysozoa</taxon>
        <taxon>Arthropoda</taxon>
        <taxon>Hexapoda</taxon>
        <taxon>Insecta</taxon>
        <taxon>Pterygota</taxon>
        <taxon>Neoptera</taxon>
        <taxon>Endopterygota</taxon>
        <taxon>Coleoptera</taxon>
        <taxon>Polyphaga</taxon>
        <taxon>Cucujiformia</taxon>
        <taxon>Chrysomeloidea</taxon>
        <taxon>Cerambycidae</taxon>
        <taxon>Lepturinae</taxon>
        <taxon>Rhagiini</taxon>
        <taxon>Rhamnusium</taxon>
    </lineage>
</organism>
<accession>A0AAV8XB11</accession>
<dbReference type="SUPFAM" id="SSF56219">
    <property type="entry name" value="DNase I-like"/>
    <property type="match status" value="1"/>
</dbReference>
<sequence>MRSSPNISLDQFKRDVDVVMNDSRGRPGESIILGDLNVKSPQWGSAVTDARGGYIIEWMATLDMTVKNTGITPTFSRGNCESFIDVTFSTQRIAAKIVRWEVLEEESLSDHRFIYFEVEGTTRNRGENRNKK</sequence>
<dbReference type="Proteomes" id="UP001162156">
    <property type="component" value="Unassembled WGS sequence"/>
</dbReference>
<dbReference type="GO" id="GO:0003824">
    <property type="term" value="F:catalytic activity"/>
    <property type="evidence" value="ECO:0007669"/>
    <property type="project" value="InterPro"/>
</dbReference>
<evidence type="ECO:0000313" key="3">
    <source>
        <dbReference type="Proteomes" id="UP001162156"/>
    </source>
</evidence>
<dbReference type="InterPro" id="IPR036691">
    <property type="entry name" value="Endo/exonu/phosph_ase_sf"/>
</dbReference>
<keyword evidence="3" id="KW-1185">Reference proteome</keyword>
<protein>
    <recommendedName>
        <fullName evidence="1">Endonuclease/exonuclease/phosphatase domain-containing protein</fullName>
    </recommendedName>
</protein>
<reference evidence="2" key="1">
    <citation type="journal article" date="2023" name="Insect Mol. Biol.">
        <title>Genome sequencing provides insights into the evolution of gene families encoding plant cell wall-degrading enzymes in longhorned beetles.</title>
        <authorList>
            <person name="Shin N.R."/>
            <person name="Okamura Y."/>
            <person name="Kirsch R."/>
            <person name="Pauchet Y."/>
        </authorList>
    </citation>
    <scope>NUCLEOTIDE SEQUENCE</scope>
    <source>
        <strain evidence="2">RBIC_L_NR</strain>
    </source>
</reference>
<dbReference type="AlphaFoldDB" id="A0AAV8XB11"/>
<evidence type="ECO:0000313" key="2">
    <source>
        <dbReference type="EMBL" id="KAJ8936103.1"/>
    </source>
</evidence>
<dbReference type="InterPro" id="IPR005135">
    <property type="entry name" value="Endo/exonuclease/phosphatase"/>
</dbReference>
<comment type="caution">
    <text evidence="2">The sequence shown here is derived from an EMBL/GenBank/DDBJ whole genome shotgun (WGS) entry which is preliminary data.</text>
</comment>
<dbReference type="EMBL" id="JANEYF010003462">
    <property type="protein sequence ID" value="KAJ8936103.1"/>
    <property type="molecule type" value="Genomic_DNA"/>
</dbReference>